<protein>
    <recommendedName>
        <fullName evidence="1">CYTH domain-containing protein</fullName>
    </recommendedName>
</protein>
<dbReference type="InterPro" id="IPR033469">
    <property type="entry name" value="CYTH-like_dom_sf"/>
</dbReference>
<dbReference type="PANTHER" id="PTHR39569:SF1">
    <property type="entry name" value="INORGANIC TRIPHOSPHATASE"/>
    <property type="match status" value="1"/>
</dbReference>
<dbReference type="RefSeq" id="WP_420903621.1">
    <property type="nucleotide sequence ID" value="NZ_BAAFGK010000001.1"/>
</dbReference>
<dbReference type="Gene3D" id="2.40.320.10">
    <property type="entry name" value="Hypothetical Protein Pfu-838710-001"/>
    <property type="match status" value="1"/>
</dbReference>
<feature type="domain" description="CYTH" evidence="1">
    <location>
        <begin position="34"/>
        <end position="238"/>
    </location>
</feature>
<dbReference type="PANTHER" id="PTHR39569">
    <property type="entry name" value="INORGANIC TRIPHOSPHATASE"/>
    <property type="match status" value="1"/>
</dbReference>
<organism evidence="2 3">
    <name type="scientific">Candidatus Magnetaquiglobus chichijimensis</name>
    <dbReference type="NCBI Taxonomy" id="3141448"/>
    <lineage>
        <taxon>Bacteria</taxon>
        <taxon>Pseudomonadati</taxon>
        <taxon>Pseudomonadota</taxon>
        <taxon>Magnetococcia</taxon>
        <taxon>Magnetococcales</taxon>
        <taxon>Candidatus Magnetaquicoccaceae</taxon>
        <taxon>Candidatus Magnetaquiglobus</taxon>
    </lineage>
</organism>
<reference evidence="2 3" key="1">
    <citation type="submission" date="2024-05" db="EMBL/GenBank/DDBJ databases">
        <authorList>
            <consortium name="Candidatus Magnetaquicoccaceae bacterium FCR-1 genome sequencing consortium"/>
            <person name="Shimoshige H."/>
            <person name="Shimamura S."/>
            <person name="Taoka A."/>
            <person name="Kobayashi H."/>
            <person name="Maekawa T."/>
        </authorList>
    </citation>
    <scope>NUCLEOTIDE SEQUENCE [LARGE SCALE GENOMIC DNA]</scope>
    <source>
        <strain evidence="2 3">FCR-1</strain>
    </source>
</reference>
<comment type="caution">
    <text evidence="2">The sequence shown here is derived from an EMBL/GenBank/DDBJ whole genome shotgun (WGS) entry which is preliminary data.</text>
</comment>
<dbReference type="SMART" id="SM01118">
    <property type="entry name" value="CYTH"/>
    <property type="match status" value="1"/>
</dbReference>
<evidence type="ECO:0000259" key="1">
    <source>
        <dbReference type="PROSITE" id="PS51707"/>
    </source>
</evidence>
<reference evidence="2 3" key="2">
    <citation type="submission" date="2024-09" db="EMBL/GenBank/DDBJ databases">
        <title>Draft genome sequence of Candidatus Magnetaquicoccaceae bacterium FCR-1.</title>
        <authorList>
            <person name="Shimoshige H."/>
            <person name="Shimamura S."/>
            <person name="Taoka A."/>
            <person name="Kobayashi H."/>
            <person name="Maekawa T."/>
        </authorList>
    </citation>
    <scope>NUCLEOTIDE SEQUENCE [LARGE SCALE GENOMIC DNA]</scope>
    <source>
        <strain evidence="2 3">FCR-1</strain>
    </source>
</reference>
<accession>A0ABQ0C4U0</accession>
<evidence type="ECO:0000313" key="2">
    <source>
        <dbReference type="EMBL" id="GAB0055908.1"/>
    </source>
</evidence>
<evidence type="ECO:0000313" key="3">
    <source>
        <dbReference type="Proteomes" id="UP001628193"/>
    </source>
</evidence>
<dbReference type="InterPro" id="IPR039013">
    <property type="entry name" value="YgiF"/>
</dbReference>
<gene>
    <name evidence="2" type="ORF">SIID45300_00207</name>
</gene>
<name>A0ABQ0C4U0_9PROT</name>
<sequence>MRSGTGAPLGIRTGASPGAAMNGALWPDASDSAALEEEIRLTVPDPALFSALECDLSARVGGGGFLDRSYTDLYLDHPDRLLLKRRLALRLRSTATATHLEIKGEGVLDGGVWRRPEWRQGADVVPPAQVRDVADGPVRRRLESLLGREAPLAPLLTCTIDRRLVALSGREGARLEVSLDRGEIRAGEGRVGVAELEIECGADARAAGLSLARELRERFDLRDAPHSKFRIGLALLGSA</sequence>
<dbReference type="EMBL" id="BAAFGK010000001">
    <property type="protein sequence ID" value="GAB0055908.1"/>
    <property type="molecule type" value="Genomic_DNA"/>
</dbReference>
<proteinExistence type="predicted"/>
<dbReference type="SUPFAM" id="SSF55154">
    <property type="entry name" value="CYTH-like phosphatases"/>
    <property type="match status" value="1"/>
</dbReference>
<keyword evidence="3" id="KW-1185">Reference proteome</keyword>
<dbReference type="Pfam" id="PF01928">
    <property type="entry name" value="CYTH"/>
    <property type="match status" value="1"/>
</dbReference>
<dbReference type="InterPro" id="IPR023577">
    <property type="entry name" value="CYTH_domain"/>
</dbReference>
<dbReference type="PROSITE" id="PS51707">
    <property type="entry name" value="CYTH"/>
    <property type="match status" value="1"/>
</dbReference>
<dbReference type="Proteomes" id="UP001628193">
    <property type="component" value="Unassembled WGS sequence"/>
</dbReference>